<proteinExistence type="predicted"/>
<dbReference type="EMBL" id="CP045272">
    <property type="protein sequence ID" value="QJX76632.1"/>
    <property type="molecule type" value="Genomic_DNA"/>
</dbReference>
<gene>
    <name evidence="3" type="ORF">FDZ14_10680</name>
</gene>
<evidence type="ECO:0000313" key="3">
    <source>
        <dbReference type="EMBL" id="QJX76632.1"/>
    </source>
</evidence>
<evidence type="ECO:0000313" key="4">
    <source>
        <dbReference type="Proteomes" id="UP000501076"/>
    </source>
</evidence>
<feature type="chain" id="PRO_5044366918" description="Lipoprotein" evidence="2">
    <location>
        <begin position="19"/>
        <end position="197"/>
    </location>
</feature>
<feature type="signal peptide" evidence="2">
    <location>
        <begin position="1"/>
        <end position="18"/>
    </location>
</feature>
<dbReference type="Proteomes" id="UP000501076">
    <property type="component" value="Chromosome"/>
</dbReference>
<name>A0A0L1LSL2_PRIMG</name>
<keyword evidence="2" id="KW-0732">Signal</keyword>
<protein>
    <recommendedName>
        <fullName evidence="5">Lipoprotein</fullName>
    </recommendedName>
</protein>
<accession>A0A2B0SHL7</accession>
<evidence type="ECO:0008006" key="5">
    <source>
        <dbReference type="Google" id="ProtNLM"/>
    </source>
</evidence>
<organism evidence="3 4">
    <name type="scientific">Priestia megaterium</name>
    <name type="common">Bacillus megaterium</name>
    <dbReference type="NCBI Taxonomy" id="1404"/>
    <lineage>
        <taxon>Bacteria</taxon>
        <taxon>Bacillati</taxon>
        <taxon>Bacillota</taxon>
        <taxon>Bacilli</taxon>
        <taxon>Bacillales</taxon>
        <taxon>Bacillaceae</taxon>
        <taxon>Priestia</taxon>
    </lineage>
</organism>
<dbReference type="AlphaFoldDB" id="A0A0L1LSL2"/>
<feature type="region of interest" description="Disordered" evidence="1">
    <location>
        <begin position="149"/>
        <end position="197"/>
    </location>
</feature>
<sequence>MKKGLIIASSVLFLSGLAACGGNKDNNAMDNTQNDLRNTSTNDGVDNNIPMDNTDQPTKSVEAAQNVEDMKEVDDAYVLRDNNNAYVTVDLAGNDAADNNDNGKVNTVTYNGDTYHEVSTDFEQKIADRVREADSKIDKVYVAFVNTGLDNMNNNNNVPGVDKNDKMYRDDEKDNNRDPEDIVEDPKDMMDRNNKDQ</sequence>
<feature type="compositionally biased region" description="Basic and acidic residues" evidence="1">
    <location>
        <begin position="162"/>
        <end position="197"/>
    </location>
</feature>
<evidence type="ECO:0000256" key="2">
    <source>
        <dbReference type="SAM" id="SignalP"/>
    </source>
</evidence>
<reference evidence="3 4" key="1">
    <citation type="submission" date="2019-10" db="EMBL/GenBank/DDBJ databases">
        <title>Complete genome sequences for adaption low water activity.</title>
        <authorList>
            <person name="Zhao L."/>
            <person name="Zhong J."/>
        </authorList>
    </citation>
    <scope>NUCLEOTIDE SEQUENCE [LARGE SCALE GENOMIC DNA]</scope>
    <source>
        <strain evidence="3 4">FDU301</strain>
    </source>
</reference>
<dbReference type="RefSeq" id="WP_028409296.1">
    <property type="nucleotide sequence ID" value="NZ_CAXOOG010000110.1"/>
</dbReference>
<accession>A0A0L1LSL2</accession>
<evidence type="ECO:0000256" key="1">
    <source>
        <dbReference type="SAM" id="MobiDB-lite"/>
    </source>
</evidence>
<dbReference type="PROSITE" id="PS51257">
    <property type="entry name" value="PROKAR_LIPOPROTEIN"/>
    <property type="match status" value="1"/>
</dbReference>
<feature type="region of interest" description="Disordered" evidence="1">
    <location>
        <begin position="29"/>
        <end position="57"/>
    </location>
</feature>